<name>A0A2K1PDQ0_9BACT</name>
<dbReference type="InterPro" id="IPR002699">
    <property type="entry name" value="V_ATPase_D"/>
</dbReference>
<comment type="caution">
    <text evidence="5">The sequence shown here is derived from an EMBL/GenBank/DDBJ whole genome shotgun (WGS) entry which is preliminary data.</text>
</comment>
<sequence>MIFDQTIPTKGNLIALKQQYQLSQEGHDLLEKKRNIIMKELVDLIEQAKEIQEKILTTLARAYESLQLANLDLGIENIEEYANGIPEYDELKIRFKSVMGVEVPELIRQEKPKLEIPYEIYRTDAALDEAYISFETALELITEASMIENKVYKLAYEVQKTKKRVSALENIVIPKMKESIKFIQDTLEETEREEFFKLKKMKK</sequence>
<evidence type="ECO:0000313" key="5">
    <source>
        <dbReference type="EMBL" id="PNS00777.1"/>
    </source>
</evidence>
<dbReference type="Proteomes" id="UP000236604">
    <property type="component" value="Unassembled WGS sequence"/>
</dbReference>
<proteinExistence type="inferred from homology"/>
<dbReference type="GO" id="GO:0042777">
    <property type="term" value="P:proton motive force-driven plasma membrane ATP synthesis"/>
    <property type="evidence" value="ECO:0007669"/>
    <property type="project" value="UniProtKB-UniRule"/>
</dbReference>
<protein>
    <recommendedName>
        <fullName evidence="4">V-type ATP synthase subunit D</fullName>
    </recommendedName>
    <alternativeName>
        <fullName evidence="4">V-ATPase subunit D</fullName>
    </alternativeName>
</protein>
<evidence type="ECO:0000256" key="3">
    <source>
        <dbReference type="ARBA" id="ARBA00023065"/>
    </source>
</evidence>
<dbReference type="GO" id="GO:0046933">
    <property type="term" value="F:proton-transporting ATP synthase activity, rotational mechanism"/>
    <property type="evidence" value="ECO:0007669"/>
    <property type="project" value="UniProtKB-UniRule"/>
</dbReference>
<dbReference type="AlphaFoldDB" id="A0A2K1PDQ0"/>
<reference evidence="5 6" key="1">
    <citation type="submission" date="2013-12" db="EMBL/GenBank/DDBJ databases">
        <title>Comparative genomics of Petrotoga isolates.</title>
        <authorList>
            <person name="Nesbo C.L."/>
            <person name="Charchuk R."/>
            <person name="Chow K."/>
        </authorList>
    </citation>
    <scope>NUCLEOTIDE SEQUENCE [LARGE SCALE GENOMIC DNA]</scope>
    <source>
        <strain evidence="5 6">DSM 14811</strain>
    </source>
</reference>
<dbReference type="HAMAP" id="MF_00271">
    <property type="entry name" value="ATP_synth_D_arch"/>
    <property type="match status" value="1"/>
</dbReference>
<comment type="function">
    <text evidence="4">Produces ATP from ADP in the presence of a proton gradient across the membrane.</text>
</comment>
<keyword evidence="2 4" id="KW-0813">Transport</keyword>
<evidence type="ECO:0000256" key="1">
    <source>
        <dbReference type="ARBA" id="ARBA00005850"/>
    </source>
</evidence>
<comment type="similarity">
    <text evidence="1 4">Belongs to the V-ATPase D subunit family.</text>
</comment>
<dbReference type="EMBL" id="AZRN01000006">
    <property type="protein sequence ID" value="PNS00777.1"/>
    <property type="molecule type" value="Genomic_DNA"/>
</dbReference>
<keyword evidence="4" id="KW-0375">Hydrogen ion transport</keyword>
<gene>
    <name evidence="4" type="primary">atpD</name>
    <name evidence="5" type="ORF">X927_02240</name>
</gene>
<evidence type="ECO:0000313" key="6">
    <source>
        <dbReference type="Proteomes" id="UP000236604"/>
    </source>
</evidence>
<keyword evidence="3 4" id="KW-0406">Ion transport</keyword>
<accession>A0A2K1PDQ0</accession>
<dbReference type="Gene3D" id="1.10.287.3240">
    <property type="match status" value="1"/>
</dbReference>
<dbReference type="GO" id="GO:0005524">
    <property type="term" value="F:ATP binding"/>
    <property type="evidence" value="ECO:0007669"/>
    <property type="project" value="UniProtKB-UniRule"/>
</dbReference>
<dbReference type="Pfam" id="PF01813">
    <property type="entry name" value="ATP-synt_D"/>
    <property type="match status" value="1"/>
</dbReference>
<evidence type="ECO:0000256" key="4">
    <source>
        <dbReference type="HAMAP-Rule" id="MF_00271"/>
    </source>
</evidence>
<keyword evidence="6" id="KW-1185">Reference proteome</keyword>
<dbReference type="GO" id="GO:0046961">
    <property type="term" value="F:proton-transporting ATPase activity, rotational mechanism"/>
    <property type="evidence" value="ECO:0007669"/>
    <property type="project" value="InterPro"/>
</dbReference>
<dbReference type="NCBIfam" id="TIGR00309">
    <property type="entry name" value="V_ATPase_subD"/>
    <property type="match status" value="1"/>
</dbReference>
<keyword evidence="4" id="KW-0066">ATP synthesis</keyword>
<organism evidence="5 6">
    <name type="scientific">Petrotoga mexicana DSM 14811</name>
    <dbReference type="NCBI Taxonomy" id="1122954"/>
    <lineage>
        <taxon>Bacteria</taxon>
        <taxon>Thermotogati</taxon>
        <taxon>Thermotogota</taxon>
        <taxon>Thermotogae</taxon>
        <taxon>Petrotogales</taxon>
        <taxon>Petrotogaceae</taxon>
        <taxon>Petrotoga</taxon>
    </lineage>
</organism>
<dbReference type="RefSeq" id="WP_103076468.1">
    <property type="nucleotide sequence ID" value="NZ_AZRN01000006.1"/>
</dbReference>
<evidence type="ECO:0000256" key="2">
    <source>
        <dbReference type="ARBA" id="ARBA00022448"/>
    </source>
</evidence>
<dbReference type="PANTHER" id="PTHR11671">
    <property type="entry name" value="V-TYPE ATP SYNTHASE SUBUNIT D"/>
    <property type="match status" value="1"/>
</dbReference>